<comment type="caution">
    <text evidence="1">The sequence shown here is derived from an EMBL/GenBank/DDBJ whole genome shotgun (WGS) entry which is preliminary data.</text>
</comment>
<keyword evidence="2" id="KW-1185">Reference proteome</keyword>
<dbReference type="Proteomes" id="UP001157502">
    <property type="component" value="Chromosome 16"/>
</dbReference>
<gene>
    <name evidence="1" type="ORF">DPEC_G00192950</name>
</gene>
<organism evidence="1 2">
    <name type="scientific">Dallia pectoralis</name>
    <name type="common">Alaska blackfish</name>
    <dbReference type="NCBI Taxonomy" id="75939"/>
    <lineage>
        <taxon>Eukaryota</taxon>
        <taxon>Metazoa</taxon>
        <taxon>Chordata</taxon>
        <taxon>Craniata</taxon>
        <taxon>Vertebrata</taxon>
        <taxon>Euteleostomi</taxon>
        <taxon>Actinopterygii</taxon>
        <taxon>Neopterygii</taxon>
        <taxon>Teleostei</taxon>
        <taxon>Protacanthopterygii</taxon>
        <taxon>Esociformes</taxon>
        <taxon>Umbridae</taxon>
        <taxon>Dallia</taxon>
    </lineage>
</organism>
<dbReference type="EMBL" id="CM055743">
    <property type="protein sequence ID" value="KAJ7999300.1"/>
    <property type="molecule type" value="Genomic_DNA"/>
</dbReference>
<evidence type="ECO:0000313" key="1">
    <source>
        <dbReference type="EMBL" id="KAJ7999300.1"/>
    </source>
</evidence>
<sequence length="513" mass="57860">MLSRLLKEHQAKQNERKEVQERSRREAIAAATCLTEALVDHLNVGVAQAYVNQRKLDHEVKMLQVQASQFSKQTAQWISMVEGFNQALKEIGDVENWARSIEMDMRTIATALEYQAVLVCQKDCESEGDRWIPHETEDTRLVGFYINVITLSGIHRSTPPENPLSEFIWDMDSVYQYLGFQAQTNDDSQSERTNLWLYGIATGVVLWTIGWLYRDSLEIEDVNQKHVFVTGCDSGFGNLLCKQLDRRGFRVIAGCLTEKGADDLKRVTGPNLKTVLLDVTCTGSIQKAMDWTRQEVGEKGLWGLVNNAGRSLPMGPSEWMKIEDYNSTLKVNMTGVIEMTLTFLPLIKQAQGRIVNVASVLGRVAANGGGYCISKFAVESFSDCLRRDIHYFGIKVCIIEPGFFKTAVTSLDPIESELHRLWNQLTPEVKASYGDQYLDNYIQIQRLIMNAVCDPDLSKVTHCMELALVSAYPRTRYSAGWDAKFGWIPLSYMPSCVIDIGLKLVMPRPAKSV</sequence>
<name>A0ACC2G703_DALPE</name>
<evidence type="ECO:0000313" key="2">
    <source>
        <dbReference type="Proteomes" id="UP001157502"/>
    </source>
</evidence>
<accession>A0ACC2G703</accession>
<protein>
    <submittedName>
        <fullName evidence="1">Uncharacterized protein</fullName>
    </submittedName>
</protein>
<reference evidence="1" key="1">
    <citation type="submission" date="2021-05" db="EMBL/GenBank/DDBJ databases">
        <authorList>
            <person name="Pan Q."/>
            <person name="Jouanno E."/>
            <person name="Zahm M."/>
            <person name="Klopp C."/>
            <person name="Cabau C."/>
            <person name="Louis A."/>
            <person name="Berthelot C."/>
            <person name="Parey E."/>
            <person name="Roest Crollius H."/>
            <person name="Montfort J."/>
            <person name="Robinson-Rechavi M."/>
            <person name="Bouchez O."/>
            <person name="Lampietro C."/>
            <person name="Lopez Roques C."/>
            <person name="Donnadieu C."/>
            <person name="Postlethwait J."/>
            <person name="Bobe J."/>
            <person name="Dillon D."/>
            <person name="Chandos A."/>
            <person name="von Hippel F."/>
            <person name="Guiguen Y."/>
        </authorList>
    </citation>
    <scope>NUCLEOTIDE SEQUENCE</scope>
    <source>
        <strain evidence="1">YG-Jan2019</strain>
    </source>
</reference>
<proteinExistence type="predicted"/>